<dbReference type="Proteomes" id="UP000657421">
    <property type="component" value="Unassembled WGS sequence"/>
</dbReference>
<organism evidence="2 3">
    <name type="scientific">Jingyaoa shaoxingensis</name>
    <dbReference type="NCBI Taxonomy" id="2763671"/>
    <lineage>
        <taxon>Bacteria</taxon>
        <taxon>Bacillati</taxon>
        <taxon>Bacillota</taxon>
        <taxon>Clostridia</taxon>
        <taxon>Lachnospirales</taxon>
        <taxon>Lachnospiraceae</taxon>
        <taxon>Jingyaoa</taxon>
    </lineage>
</organism>
<dbReference type="RefSeq" id="WP_249310009.1">
    <property type="nucleotide sequence ID" value="NZ_JACRSZ010000025.1"/>
</dbReference>
<evidence type="ECO:0000256" key="1">
    <source>
        <dbReference type="ARBA" id="ARBA00007644"/>
    </source>
</evidence>
<reference evidence="2 3" key="1">
    <citation type="submission" date="2020-08" db="EMBL/GenBank/DDBJ databases">
        <title>Genome public.</title>
        <authorList>
            <person name="Liu C."/>
            <person name="Sun Q."/>
        </authorList>
    </citation>
    <scope>NUCLEOTIDE SEQUENCE [LARGE SCALE GENOMIC DNA]</scope>
    <source>
        <strain evidence="2 3">NSJ-46</strain>
    </source>
</reference>
<evidence type="ECO:0000313" key="3">
    <source>
        <dbReference type="Proteomes" id="UP000657421"/>
    </source>
</evidence>
<proteinExistence type="inferred from homology"/>
<dbReference type="InterPro" id="IPR039377">
    <property type="entry name" value="Mn_catalase_dom"/>
</dbReference>
<keyword evidence="3" id="KW-1185">Reference proteome</keyword>
<dbReference type="InterPro" id="IPR009078">
    <property type="entry name" value="Ferritin-like_SF"/>
</dbReference>
<dbReference type="Gene3D" id="1.20.1260.10">
    <property type="match status" value="1"/>
</dbReference>
<dbReference type="CDD" id="cd01051">
    <property type="entry name" value="Mn_catalase"/>
    <property type="match status" value="1"/>
</dbReference>
<protein>
    <submittedName>
        <fullName evidence="2">Manganese catalase family protein</fullName>
    </submittedName>
</protein>
<gene>
    <name evidence="2" type="ORF">H8716_16030</name>
</gene>
<dbReference type="InterPro" id="IPR007760">
    <property type="entry name" value="Mn_catalase"/>
</dbReference>
<sequence>MWNYEKRLQYPIKITTPNAKIATFIMSQYGGPDGEIGASMRYLSQRFTMSDRRVCGLLTDIGTEELAHLEMVSTIVHQLTRNLSMEEIEKSGFGPYYIDHTVAVWPQAAGGVPFNACEFQSKGDPITDLHEDMAAEQKARSTYDNILRVVGNIPEIADPIRFLRAREVVHYQRFGEALRMIQDDLDSRNFYGYNPAFDEPVTCLPNSSNCKQQ</sequence>
<evidence type="ECO:0000313" key="2">
    <source>
        <dbReference type="EMBL" id="MBC8574551.1"/>
    </source>
</evidence>
<dbReference type="InterPro" id="IPR012347">
    <property type="entry name" value="Ferritin-like"/>
</dbReference>
<name>A0ABR7NDQ7_9FIRM</name>
<accession>A0ABR7NDQ7</accession>
<comment type="similarity">
    <text evidence="1">Belongs to the manganese catalase family.</text>
</comment>
<comment type="caution">
    <text evidence="2">The sequence shown here is derived from an EMBL/GenBank/DDBJ whole genome shotgun (WGS) entry which is preliminary data.</text>
</comment>
<dbReference type="SUPFAM" id="SSF47240">
    <property type="entry name" value="Ferritin-like"/>
    <property type="match status" value="1"/>
</dbReference>
<dbReference type="Pfam" id="PF05067">
    <property type="entry name" value="Mn_catalase"/>
    <property type="match status" value="1"/>
</dbReference>
<dbReference type="EMBL" id="JACRSZ010000025">
    <property type="protein sequence ID" value="MBC8574551.1"/>
    <property type="molecule type" value="Genomic_DNA"/>
</dbReference>